<evidence type="ECO:0000313" key="4">
    <source>
        <dbReference type="Proteomes" id="UP000029121"/>
    </source>
</evidence>
<dbReference type="EMBL" id="KB870809">
    <property type="protein sequence ID" value="EOA25023.1"/>
    <property type="molecule type" value="Genomic_DNA"/>
</dbReference>
<feature type="compositionally biased region" description="Basic residues" evidence="1">
    <location>
        <begin position="67"/>
        <end position="83"/>
    </location>
</feature>
<evidence type="ECO:0000256" key="2">
    <source>
        <dbReference type="SAM" id="SignalP"/>
    </source>
</evidence>
<sequence length="83" mass="9376">MAMKKTTLALLLLSLLHILLCLSFHVCVTEARFRHLGEERMYTPPSPACGGSPRASFDTLITGQTKRACRKSPRSRRTRRPHV</sequence>
<feature type="signal peptide" evidence="2">
    <location>
        <begin position="1"/>
        <end position="23"/>
    </location>
</feature>
<evidence type="ECO:0000256" key="1">
    <source>
        <dbReference type="SAM" id="MobiDB-lite"/>
    </source>
</evidence>
<name>R0HMA7_9BRAS</name>
<accession>R0HMA7</accession>
<reference evidence="4" key="1">
    <citation type="journal article" date="2013" name="Nat. Genet.">
        <title>The Capsella rubella genome and the genomic consequences of rapid mating system evolution.</title>
        <authorList>
            <person name="Slotte T."/>
            <person name="Hazzouri K.M."/>
            <person name="Agren J.A."/>
            <person name="Koenig D."/>
            <person name="Maumus F."/>
            <person name="Guo Y.L."/>
            <person name="Steige K."/>
            <person name="Platts A.E."/>
            <person name="Escobar J.S."/>
            <person name="Newman L.K."/>
            <person name="Wang W."/>
            <person name="Mandakova T."/>
            <person name="Vello E."/>
            <person name="Smith L.M."/>
            <person name="Henz S.R."/>
            <person name="Steffen J."/>
            <person name="Takuno S."/>
            <person name="Brandvain Y."/>
            <person name="Coop G."/>
            <person name="Andolfatto P."/>
            <person name="Hu T.T."/>
            <person name="Blanchette M."/>
            <person name="Clark R.M."/>
            <person name="Quesneville H."/>
            <person name="Nordborg M."/>
            <person name="Gaut B.S."/>
            <person name="Lysak M.A."/>
            <person name="Jenkins J."/>
            <person name="Grimwood J."/>
            <person name="Chapman J."/>
            <person name="Prochnik S."/>
            <person name="Shu S."/>
            <person name="Rokhsar D."/>
            <person name="Schmutz J."/>
            <person name="Weigel D."/>
            <person name="Wright S.I."/>
        </authorList>
    </citation>
    <scope>NUCLEOTIDE SEQUENCE [LARGE SCALE GENOMIC DNA]</scope>
    <source>
        <strain evidence="4">cv. Monte Gargano</strain>
    </source>
</reference>
<keyword evidence="4" id="KW-1185">Reference proteome</keyword>
<evidence type="ECO:0000313" key="3">
    <source>
        <dbReference type="EMBL" id="EOA25023.1"/>
    </source>
</evidence>
<feature type="region of interest" description="Disordered" evidence="1">
    <location>
        <begin position="63"/>
        <end position="83"/>
    </location>
</feature>
<proteinExistence type="predicted"/>
<gene>
    <name evidence="3" type="ORF">CARUB_v10018330mg</name>
</gene>
<keyword evidence="2" id="KW-0732">Signal</keyword>
<protein>
    <recommendedName>
        <fullName evidence="5">Transmembrane protein</fullName>
    </recommendedName>
</protein>
<dbReference type="AlphaFoldDB" id="R0HMA7"/>
<evidence type="ECO:0008006" key="5">
    <source>
        <dbReference type="Google" id="ProtNLM"/>
    </source>
</evidence>
<dbReference type="Proteomes" id="UP000029121">
    <property type="component" value="Unassembled WGS sequence"/>
</dbReference>
<feature type="chain" id="PRO_5004352149" description="Transmembrane protein" evidence="2">
    <location>
        <begin position="24"/>
        <end position="83"/>
    </location>
</feature>
<organism evidence="3 4">
    <name type="scientific">Capsella rubella</name>
    <dbReference type="NCBI Taxonomy" id="81985"/>
    <lineage>
        <taxon>Eukaryota</taxon>
        <taxon>Viridiplantae</taxon>
        <taxon>Streptophyta</taxon>
        <taxon>Embryophyta</taxon>
        <taxon>Tracheophyta</taxon>
        <taxon>Spermatophyta</taxon>
        <taxon>Magnoliopsida</taxon>
        <taxon>eudicotyledons</taxon>
        <taxon>Gunneridae</taxon>
        <taxon>Pentapetalae</taxon>
        <taxon>rosids</taxon>
        <taxon>malvids</taxon>
        <taxon>Brassicales</taxon>
        <taxon>Brassicaceae</taxon>
        <taxon>Camelineae</taxon>
        <taxon>Capsella</taxon>
    </lineage>
</organism>